<dbReference type="SMART" id="SM01361">
    <property type="entry name" value="A2M_recep"/>
    <property type="match status" value="1"/>
</dbReference>
<dbReference type="PANTHER" id="PTHR11412">
    <property type="entry name" value="MACROGLOBULIN / COMPLEMENT"/>
    <property type="match status" value="1"/>
</dbReference>
<reference evidence="1" key="1">
    <citation type="submission" date="2020-04" db="EMBL/GenBank/DDBJ databases">
        <authorList>
            <person name="Alioto T."/>
            <person name="Alioto T."/>
            <person name="Gomez Garrido J."/>
        </authorList>
    </citation>
    <scope>NUCLEOTIDE SEQUENCE</scope>
    <source>
        <strain evidence="1">A484AB</strain>
    </source>
</reference>
<gene>
    <name evidence="1" type="ORF">PACLA_8A019996</name>
</gene>
<dbReference type="EMBL" id="CACRXK020012825">
    <property type="protein sequence ID" value="CAB4024083.1"/>
    <property type="molecule type" value="Genomic_DNA"/>
</dbReference>
<dbReference type="InterPro" id="IPR036595">
    <property type="entry name" value="A-macroglobulin_rcpt-bd_sf"/>
</dbReference>
<dbReference type="PANTHER" id="PTHR11412:SF171">
    <property type="entry name" value="PREGNANCY ZONE PROTEIN-LIKE PROTEIN"/>
    <property type="match status" value="1"/>
</dbReference>
<dbReference type="Proteomes" id="UP001152795">
    <property type="component" value="Unassembled WGS sequence"/>
</dbReference>
<evidence type="ECO:0000313" key="2">
    <source>
        <dbReference type="Proteomes" id="UP001152795"/>
    </source>
</evidence>
<comment type="caution">
    <text evidence="1">The sequence shown here is derived from an EMBL/GenBank/DDBJ whole genome shotgun (WGS) entry which is preliminary data.</text>
</comment>
<dbReference type="Gene3D" id="2.60.40.690">
    <property type="entry name" value="Alpha-macroglobulin, receptor-binding domain"/>
    <property type="match status" value="1"/>
</dbReference>
<dbReference type="Pfam" id="PF07677">
    <property type="entry name" value="A2M_recep"/>
    <property type="match status" value="1"/>
</dbReference>
<name>A0A6S7K764_PARCT</name>
<accession>A0A6S7K764</accession>
<dbReference type="InterPro" id="IPR050473">
    <property type="entry name" value="A2M/Complement_sys"/>
</dbReference>
<organism evidence="1 2">
    <name type="scientific">Paramuricea clavata</name>
    <name type="common">Red gorgonian</name>
    <name type="synonym">Violescent sea-whip</name>
    <dbReference type="NCBI Taxonomy" id="317549"/>
    <lineage>
        <taxon>Eukaryota</taxon>
        <taxon>Metazoa</taxon>
        <taxon>Cnidaria</taxon>
        <taxon>Anthozoa</taxon>
        <taxon>Octocorallia</taxon>
        <taxon>Malacalcyonacea</taxon>
        <taxon>Plexauridae</taxon>
        <taxon>Paramuricea</taxon>
    </lineage>
</organism>
<proteinExistence type="predicted"/>
<dbReference type="OrthoDB" id="9998011at2759"/>
<sequence length="235" mass="27330">MAIVDVKLVSGFSVNEESLQKKLEQTNNYSPTILKRYEIEGQNVILYFDEIKSMSFSLDIVQSTLVKKTKPGVIRVYDYYNPESQGKVMYNITEKDCYGEKIERECPKCLSVDDFEDFFDKNINCSIYLMRAKSRNGLMKVKKAYIKTDRTQDKKSRPYEIPEFCPCDEVYDGVTSLVLGQSDYFRRNGEDASIVFNSATTIAKWDSTKMRKIFKKKMISKIYRRCNRLNSGLRG</sequence>
<dbReference type="GO" id="GO:0005576">
    <property type="term" value="C:extracellular region"/>
    <property type="evidence" value="ECO:0007669"/>
    <property type="project" value="InterPro"/>
</dbReference>
<dbReference type="AlphaFoldDB" id="A0A6S7K764"/>
<dbReference type="SUPFAM" id="SSF49410">
    <property type="entry name" value="Alpha-macroglobulin receptor domain"/>
    <property type="match status" value="1"/>
</dbReference>
<dbReference type="InterPro" id="IPR009048">
    <property type="entry name" value="A-macroglobulin_rcpt-bd"/>
</dbReference>
<protein>
    <submittedName>
        <fullName evidence="1">C3 and PZP-like alpha-2-macroglobulin domain-containing 8</fullName>
    </submittedName>
</protein>
<evidence type="ECO:0000313" key="1">
    <source>
        <dbReference type="EMBL" id="CAB4024083.1"/>
    </source>
</evidence>
<keyword evidence="2" id="KW-1185">Reference proteome</keyword>